<dbReference type="Pfam" id="PF05958">
    <property type="entry name" value="tRNA_U5-meth_tr"/>
    <property type="match status" value="1"/>
</dbReference>
<evidence type="ECO:0000256" key="12">
    <source>
        <dbReference type="SAM" id="MobiDB-lite"/>
    </source>
</evidence>
<keyword evidence="6 9" id="KW-0479">Metal-binding</keyword>
<feature type="binding site" evidence="9">
    <location>
        <position position="88"/>
    </location>
    <ligand>
        <name>[4Fe-4S] cluster</name>
        <dbReference type="ChEBI" id="CHEBI:49883"/>
    </ligand>
</feature>
<feature type="binding site" evidence="9 10">
    <location>
        <position position="385"/>
    </location>
    <ligand>
        <name>S-adenosyl-L-methionine</name>
        <dbReference type="ChEBI" id="CHEBI:59789"/>
    </ligand>
</feature>
<evidence type="ECO:0000256" key="10">
    <source>
        <dbReference type="PROSITE-ProRule" id="PRU01024"/>
    </source>
</evidence>
<dbReference type="SUPFAM" id="SSF50249">
    <property type="entry name" value="Nucleic acid-binding proteins"/>
    <property type="match status" value="1"/>
</dbReference>
<feature type="active site" description="Nucleophile" evidence="9 10">
    <location>
        <position position="411"/>
    </location>
</feature>
<evidence type="ECO:0000256" key="3">
    <source>
        <dbReference type="ARBA" id="ARBA00022603"/>
    </source>
</evidence>
<dbReference type="InterPro" id="IPR030391">
    <property type="entry name" value="MeTrfase_TrmA_CS"/>
</dbReference>
<feature type="binding site" evidence="9 10">
    <location>
        <position position="283"/>
    </location>
    <ligand>
        <name>S-adenosyl-L-methionine</name>
        <dbReference type="ChEBI" id="CHEBI:59789"/>
    </ligand>
</feature>
<dbReference type="GO" id="GO:0032259">
    <property type="term" value="P:methylation"/>
    <property type="evidence" value="ECO:0007669"/>
    <property type="project" value="UniProtKB-KW"/>
</dbReference>
<dbReference type="InterPro" id="IPR001566">
    <property type="entry name" value="23S_rRNA_MeTrfase_RlmD"/>
</dbReference>
<dbReference type="PROSITE" id="PS50926">
    <property type="entry name" value="TRAM"/>
    <property type="match status" value="1"/>
</dbReference>
<dbReference type="InterPro" id="IPR010280">
    <property type="entry name" value="U5_MeTrfase_fam"/>
</dbReference>
<feature type="binding site" evidence="9">
    <location>
        <position position="97"/>
    </location>
    <ligand>
        <name>[4Fe-4S] cluster</name>
        <dbReference type="ChEBI" id="CHEBI:49883"/>
    </ligand>
</feature>
<keyword evidence="4 9" id="KW-0808">Transferase</keyword>
<sequence>MGDHGLGDAALNARARGRPSAQPETAKITDLSHEGRGVAHVDGKTVFIDDALPGELVEWRRIKRGRNFDEGQLLRVIEPSPDRVEPRCIHFGMCGGCVLQHLAVDQQLQFKQKQLMDSLTRIGKVTPRDILPPLQASTWNYRRRARLAARWVPKKHRTVVGFRERSTPYITDLRRCEVLQPPMDQLLVPLSELVTALSIRNRVPQIEVAVADNAVALVVRVLEPLTESDTELLRGFGREHSVQMFLQPGGYETVAPMDEAAPLEYRLPAFDLTLQFLPTDFVQVNGPLNLQMIDRAMTLLAPAANDRVLDLFCGLGNFSLPLARRAGQVIGVEGEAGLVERARANAARNGLTNVQFHTANLADESIAMAQFTAPWAGRFDKVLLDPPRAGAKEVLPVVAKSGADTVLYISCHPGSLARDAGILVHEHGYKLQAAGVMDMFPHTAHVESAALFTK</sequence>
<evidence type="ECO:0000256" key="2">
    <source>
        <dbReference type="ARBA" id="ARBA00022552"/>
    </source>
</evidence>
<dbReference type="PROSITE" id="PS01230">
    <property type="entry name" value="TRMA_1"/>
    <property type="match status" value="1"/>
</dbReference>
<keyword evidence="2 9" id="KW-0698">rRNA processing</keyword>
<gene>
    <name evidence="9 14" type="primary">rlmD</name>
    <name evidence="14" type="ORF">JM946_10235</name>
</gene>
<dbReference type="Gene3D" id="2.40.50.140">
    <property type="entry name" value="Nucleic acid-binding proteins"/>
    <property type="match status" value="1"/>
</dbReference>
<dbReference type="PANTHER" id="PTHR11061:SF49">
    <property type="entry name" value="23S RRNA (URACIL(1939)-C(5))-METHYLTRANSFERASE RLMD"/>
    <property type="match status" value="1"/>
</dbReference>
<dbReference type="InterPro" id="IPR030390">
    <property type="entry name" value="MeTrfase_TrmA_AS"/>
</dbReference>
<feature type="binding site" evidence="9">
    <location>
        <position position="176"/>
    </location>
    <ligand>
        <name>[4Fe-4S] cluster</name>
        <dbReference type="ChEBI" id="CHEBI:49883"/>
    </ligand>
</feature>
<dbReference type="CDD" id="cd02440">
    <property type="entry name" value="AdoMet_MTases"/>
    <property type="match status" value="1"/>
</dbReference>
<dbReference type="Gene3D" id="3.40.50.150">
    <property type="entry name" value="Vaccinia Virus protein VP39"/>
    <property type="match status" value="1"/>
</dbReference>
<evidence type="ECO:0000256" key="1">
    <source>
        <dbReference type="ARBA" id="ARBA00022485"/>
    </source>
</evidence>
<dbReference type="InterPro" id="IPR012340">
    <property type="entry name" value="NA-bd_OB-fold"/>
</dbReference>
<evidence type="ECO:0000313" key="14">
    <source>
        <dbReference type="EMBL" id="MBM0105131.1"/>
    </source>
</evidence>
<dbReference type="NCBIfam" id="NF009639">
    <property type="entry name" value="PRK13168.1"/>
    <property type="match status" value="1"/>
</dbReference>
<accession>A0ABS1WVX3</accession>
<feature type="binding site" evidence="9 10">
    <location>
        <position position="312"/>
    </location>
    <ligand>
        <name>S-adenosyl-L-methionine</name>
        <dbReference type="ChEBI" id="CHEBI:59789"/>
    </ligand>
</feature>
<dbReference type="Pfam" id="PF01938">
    <property type="entry name" value="TRAM"/>
    <property type="match status" value="1"/>
</dbReference>
<feature type="binding site" evidence="9 10">
    <location>
        <position position="333"/>
    </location>
    <ligand>
        <name>S-adenosyl-L-methionine</name>
        <dbReference type="ChEBI" id="CHEBI:59789"/>
    </ligand>
</feature>
<comment type="function">
    <text evidence="9">Catalyzes the formation of 5-methyl-uridine at position 1939 (m5U1939) in 23S rRNA.</text>
</comment>
<feature type="region of interest" description="Disordered" evidence="12">
    <location>
        <begin position="1"/>
        <end position="24"/>
    </location>
</feature>
<protein>
    <recommendedName>
        <fullName evidence="9">23S rRNA (uracil(1939)-C(5))-methyltransferase RlmD</fullName>
        <ecNumber evidence="9">2.1.1.190</ecNumber>
    </recommendedName>
    <alternativeName>
        <fullName evidence="9">23S rRNA(m5U1939)-methyltransferase</fullName>
    </alternativeName>
</protein>
<name>A0ABS1WVX3_9GAMM</name>
<proteinExistence type="inferred from homology"/>
<dbReference type="InterPro" id="IPR029063">
    <property type="entry name" value="SAM-dependent_MTases_sf"/>
</dbReference>
<evidence type="ECO:0000256" key="9">
    <source>
        <dbReference type="HAMAP-Rule" id="MF_01010"/>
    </source>
</evidence>
<reference evidence="14 15" key="1">
    <citation type="journal article" date="2021" name="Int. J. Syst. Evol. Microbiol.">
        <title>Steroidobacter gossypii sp. nov., isolated from soil of cotton cropping field.</title>
        <authorList>
            <person name="Huang R."/>
            <person name="Yang S."/>
            <person name="Zhen C."/>
            <person name="Liu W."/>
        </authorList>
    </citation>
    <scope>NUCLEOTIDE SEQUENCE [LARGE SCALE GENOMIC DNA]</scope>
    <source>
        <strain evidence="14 15">S1-65</strain>
    </source>
</reference>
<organism evidence="14 15">
    <name type="scientific">Steroidobacter gossypii</name>
    <dbReference type="NCBI Taxonomy" id="2805490"/>
    <lineage>
        <taxon>Bacteria</taxon>
        <taxon>Pseudomonadati</taxon>
        <taxon>Pseudomonadota</taxon>
        <taxon>Gammaproteobacteria</taxon>
        <taxon>Steroidobacterales</taxon>
        <taxon>Steroidobacteraceae</taxon>
        <taxon>Steroidobacter</taxon>
    </lineage>
</organism>
<dbReference type="PANTHER" id="PTHR11061">
    <property type="entry name" value="RNA M5U METHYLTRANSFERASE"/>
    <property type="match status" value="1"/>
</dbReference>
<comment type="caution">
    <text evidence="14">The sequence shown here is derived from an EMBL/GenBank/DDBJ whole genome shotgun (WGS) entry which is preliminary data.</text>
</comment>
<keyword evidence="8 9" id="KW-0411">Iron-sulfur</keyword>
<feature type="binding site" evidence="9">
    <location>
        <position position="94"/>
    </location>
    <ligand>
        <name>[4Fe-4S] cluster</name>
        <dbReference type="ChEBI" id="CHEBI:49883"/>
    </ligand>
</feature>
<evidence type="ECO:0000256" key="8">
    <source>
        <dbReference type="ARBA" id="ARBA00023014"/>
    </source>
</evidence>
<dbReference type="GO" id="GO:0008168">
    <property type="term" value="F:methyltransferase activity"/>
    <property type="evidence" value="ECO:0007669"/>
    <property type="project" value="UniProtKB-KW"/>
</dbReference>
<keyword evidence="7 9" id="KW-0408">Iron</keyword>
<dbReference type="HAMAP" id="MF_01010">
    <property type="entry name" value="23SrRNA_methyltr_RlmD"/>
    <property type="match status" value="1"/>
</dbReference>
<evidence type="ECO:0000256" key="7">
    <source>
        <dbReference type="ARBA" id="ARBA00023004"/>
    </source>
</evidence>
<keyword evidence="5 9" id="KW-0949">S-adenosyl-L-methionine</keyword>
<evidence type="ECO:0000256" key="5">
    <source>
        <dbReference type="ARBA" id="ARBA00022691"/>
    </source>
</evidence>
<keyword evidence="1 9" id="KW-0004">4Fe-4S</keyword>
<dbReference type="EC" id="2.1.1.190" evidence="9"/>
<evidence type="ECO:0000256" key="11">
    <source>
        <dbReference type="PROSITE-ProRule" id="PRU10015"/>
    </source>
</evidence>
<dbReference type="SUPFAM" id="SSF53335">
    <property type="entry name" value="S-adenosyl-L-methionine-dependent methyltransferases"/>
    <property type="match status" value="1"/>
</dbReference>
<evidence type="ECO:0000256" key="4">
    <source>
        <dbReference type="ARBA" id="ARBA00022679"/>
    </source>
</evidence>
<feature type="domain" description="TRAM" evidence="13">
    <location>
        <begin position="13"/>
        <end position="75"/>
    </location>
</feature>
<dbReference type="EMBL" id="JAEVLS010000002">
    <property type="protein sequence ID" value="MBM0105131.1"/>
    <property type="molecule type" value="Genomic_DNA"/>
</dbReference>
<dbReference type="PROSITE" id="PS01231">
    <property type="entry name" value="TRMA_2"/>
    <property type="match status" value="1"/>
</dbReference>
<evidence type="ECO:0000259" key="13">
    <source>
        <dbReference type="PROSITE" id="PS50926"/>
    </source>
</evidence>
<feature type="binding site" evidence="9">
    <location>
        <position position="360"/>
    </location>
    <ligand>
        <name>S-adenosyl-L-methionine</name>
        <dbReference type="ChEBI" id="CHEBI:59789"/>
    </ligand>
</feature>
<comment type="similarity">
    <text evidence="9">Belongs to the class I-like SAM-binding methyltransferase superfamily. RNA M5U methyltransferase family. RlmD subfamily.</text>
</comment>
<feature type="binding site" evidence="9">
    <location>
        <position position="317"/>
    </location>
    <ligand>
        <name>S-adenosyl-L-methionine</name>
        <dbReference type="ChEBI" id="CHEBI:59789"/>
    </ligand>
</feature>
<evidence type="ECO:0000256" key="6">
    <source>
        <dbReference type="ARBA" id="ARBA00022723"/>
    </source>
</evidence>
<comment type="catalytic activity">
    <reaction evidence="9">
        <text>uridine(1939) in 23S rRNA + S-adenosyl-L-methionine = 5-methyluridine(1939) in 23S rRNA + S-adenosyl-L-homocysteine + H(+)</text>
        <dbReference type="Rhea" id="RHEA:42908"/>
        <dbReference type="Rhea" id="RHEA-COMP:10278"/>
        <dbReference type="Rhea" id="RHEA-COMP:10279"/>
        <dbReference type="ChEBI" id="CHEBI:15378"/>
        <dbReference type="ChEBI" id="CHEBI:57856"/>
        <dbReference type="ChEBI" id="CHEBI:59789"/>
        <dbReference type="ChEBI" id="CHEBI:65315"/>
        <dbReference type="ChEBI" id="CHEBI:74447"/>
        <dbReference type="EC" id="2.1.1.190"/>
    </reaction>
</comment>
<dbReference type="InterPro" id="IPR002792">
    <property type="entry name" value="TRAM_dom"/>
</dbReference>
<evidence type="ECO:0000313" key="15">
    <source>
        <dbReference type="Proteomes" id="UP000661077"/>
    </source>
</evidence>
<dbReference type="Proteomes" id="UP000661077">
    <property type="component" value="Unassembled WGS sequence"/>
</dbReference>
<dbReference type="PROSITE" id="PS51687">
    <property type="entry name" value="SAM_MT_RNA_M5U"/>
    <property type="match status" value="1"/>
</dbReference>
<dbReference type="Gene3D" id="2.40.50.1070">
    <property type="match status" value="1"/>
</dbReference>
<keyword evidence="3 9" id="KW-0489">Methyltransferase</keyword>
<keyword evidence="15" id="KW-1185">Reference proteome</keyword>
<feature type="active site" evidence="11">
    <location>
        <position position="411"/>
    </location>
</feature>